<feature type="domain" description="HTH lysR-type" evidence="5">
    <location>
        <begin position="1"/>
        <end position="59"/>
    </location>
</feature>
<dbReference type="InterPro" id="IPR036388">
    <property type="entry name" value="WH-like_DNA-bd_sf"/>
</dbReference>
<dbReference type="Pfam" id="PF00126">
    <property type="entry name" value="HTH_1"/>
    <property type="match status" value="1"/>
</dbReference>
<dbReference type="GO" id="GO:0006351">
    <property type="term" value="P:DNA-templated transcription"/>
    <property type="evidence" value="ECO:0007669"/>
    <property type="project" value="TreeGrafter"/>
</dbReference>
<dbReference type="InterPro" id="IPR005119">
    <property type="entry name" value="LysR_subst-bd"/>
</dbReference>
<dbReference type="EMBL" id="FTNU01000001">
    <property type="protein sequence ID" value="SIR72440.1"/>
    <property type="molecule type" value="Genomic_DNA"/>
</dbReference>
<dbReference type="PROSITE" id="PS50931">
    <property type="entry name" value="HTH_LYSR"/>
    <property type="match status" value="1"/>
</dbReference>
<evidence type="ECO:0000256" key="4">
    <source>
        <dbReference type="ARBA" id="ARBA00023163"/>
    </source>
</evidence>
<dbReference type="AlphaFoldDB" id="A0A1N7D9D6"/>
<accession>A0A1N7D9D6</accession>
<dbReference type="Gene3D" id="3.40.190.290">
    <property type="match status" value="1"/>
</dbReference>
<dbReference type="RefSeq" id="WP_076554482.1">
    <property type="nucleotide sequence ID" value="NZ_FTNU01000001.1"/>
</dbReference>
<dbReference type="STRING" id="34061.B0189_00775"/>
<keyword evidence="4" id="KW-0804">Transcription</keyword>
<sequence length="300" mass="33566">MDRIQSLQIYVLVVETGSFTKCAEQLNLHVSVVSKAIKYLGHQLGTRLLNRTTRKISLTAEGEAFYEKSQSLLAELADTFHDLSSASRQAEGKLRIELPSALAPFVIAHLPQFYQKYPQIQLILSVSDHLSNLIDGGLDCSLRLSELSDSSYIARPLAPIAMTTCATSHYLQQNGLPTELDDLQQHRAVHYFSGKQRKIMSWHFLQQGENIRLKLPNKTLVNDSNALLHCALAGLGIVQMPTLLVAPYLASGQLQTVLPHLAPPAKTAWIVYPQRKHLPKRLEHFIEWVGDIFDIDKKVG</sequence>
<comment type="similarity">
    <text evidence="1">Belongs to the LysR transcriptional regulatory family.</text>
</comment>
<dbReference type="PANTHER" id="PTHR30537">
    <property type="entry name" value="HTH-TYPE TRANSCRIPTIONAL REGULATOR"/>
    <property type="match status" value="1"/>
</dbReference>
<dbReference type="SUPFAM" id="SSF53850">
    <property type="entry name" value="Periplasmic binding protein-like II"/>
    <property type="match status" value="1"/>
</dbReference>
<keyword evidence="7" id="KW-1185">Reference proteome</keyword>
<reference evidence="7" key="1">
    <citation type="submission" date="2017-01" db="EMBL/GenBank/DDBJ databases">
        <authorList>
            <person name="Varghese N."/>
            <person name="Submissions S."/>
        </authorList>
    </citation>
    <scope>NUCLEOTIDE SEQUENCE [LARGE SCALE GENOMIC DNA]</scope>
    <source>
        <strain evidence="7">DSM 21768</strain>
    </source>
</reference>
<protein>
    <submittedName>
        <fullName evidence="6">Transcriptional regulator, LysR family</fullName>
    </submittedName>
</protein>
<dbReference type="Pfam" id="PF03466">
    <property type="entry name" value="LysR_substrate"/>
    <property type="match status" value="1"/>
</dbReference>
<organism evidence="6 7">
    <name type="scientific">Moraxella cuniculi DSM 21768</name>
    <dbReference type="NCBI Taxonomy" id="1122245"/>
    <lineage>
        <taxon>Bacteria</taxon>
        <taxon>Pseudomonadati</taxon>
        <taxon>Pseudomonadota</taxon>
        <taxon>Gammaproteobacteria</taxon>
        <taxon>Moraxellales</taxon>
        <taxon>Moraxellaceae</taxon>
        <taxon>Moraxella</taxon>
    </lineage>
</organism>
<name>A0A1N7D9D6_9GAMM</name>
<gene>
    <name evidence="6" type="ORF">SAMN02745664_10198</name>
</gene>
<dbReference type="InterPro" id="IPR058163">
    <property type="entry name" value="LysR-type_TF_proteobact-type"/>
</dbReference>
<dbReference type="InterPro" id="IPR036390">
    <property type="entry name" value="WH_DNA-bd_sf"/>
</dbReference>
<keyword evidence="2" id="KW-0805">Transcription regulation</keyword>
<evidence type="ECO:0000259" key="5">
    <source>
        <dbReference type="PROSITE" id="PS50931"/>
    </source>
</evidence>
<proteinExistence type="inferred from homology"/>
<dbReference type="FunFam" id="1.10.10.10:FF:000001">
    <property type="entry name" value="LysR family transcriptional regulator"/>
    <property type="match status" value="1"/>
</dbReference>
<dbReference type="PANTHER" id="PTHR30537:SF72">
    <property type="entry name" value="LYSR FAMILY TRANSCRIPTIONAL REGULATOR"/>
    <property type="match status" value="1"/>
</dbReference>
<evidence type="ECO:0000313" key="7">
    <source>
        <dbReference type="Proteomes" id="UP000187495"/>
    </source>
</evidence>
<dbReference type="GO" id="GO:0003700">
    <property type="term" value="F:DNA-binding transcription factor activity"/>
    <property type="evidence" value="ECO:0007669"/>
    <property type="project" value="InterPro"/>
</dbReference>
<dbReference type="Gene3D" id="1.10.10.10">
    <property type="entry name" value="Winged helix-like DNA-binding domain superfamily/Winged helix DNA-binding domain"/>
    <property type="match status" value="1"/>
</dbReference>
<evidence type="ECO:0000256" key="1">
    <source>
        <dbReference type="ARBA" id="ARBA00009437"/>
    </source>
</evidence>
<evidence type="ECO:0000313" key="6">
    <source>
        <dbReference type="EMBL" id="SIR72440.1"/>
    </source>
</evidence>
<dbReference type="SUPFAM" id="SSF46785">
    <property type="entry name" value="Winged helix' DNA-binding domain"/>
    <property type="match status" value="1"/>
</dbReference>
<evidence type="ECO:0000256" key="3">
    <source>
        <dbReference type="ARBA" id="ARBA00023125"/>
    </source>
</evidence>
<dbReference type="GO" id="GO:0043565">
    <property type="term" value="F:sequence-specific DNA binding"/>
    <property type="evidence" value="ECO:0007669"/>
    <property type="project" value="TreeGrafter"/>
</dbReference>
<dbReference type="CDD" id="cd08472">
    <property type="entry name" value="PBP2_CrgA_like_3"/>
    <property type="match status" value="1"/>
</dbReference>
<keyword evidence="3" id="KW-0238">DNA-binding</keyword>
<dbReference type="InterPro" id="IPR000847">
    <property type="entry name" value="LysR_HTH_N"/>
</dbReference>
<dbReference type="Proteomes" id="UP000187495">
    <property type="component" value="Unassembled WGS sequence"/>
</dbReference>
<evidence type="ECO:0000256" key="2">
    <source>
        <dbReference type="ARBA" id="ARBA00023015"/>
    </source>
</evidence>